<dbReference type="GO" id="GO:0003677">
    <property type="term" value="F:DNA binding"/>
    <property type="evidence" value="ECO:0007669"/>
    <property type="project" value="UniProtKB-KW"/>
</dbReference>
<dbReference type="GO" id="GO:0006355">
    <property type="term" value="P:regulation of DNA-templated transcription"/>
    <property type="evidence" value="ECO:0007669"/>
    <property type="project" value="InterPro"/>
</dbReference>
<feature type="compositionally biased region" description="Low complexity" evidence="4">
    <location>
        <begin position="69"/>
        <end position="107"/>
    </location>
</feature>
<evidence type="ECO:0000256" key="3">
    <source>
        <dbReference type="ARBA" id="ARBA00023163"/>
    </source>
</evidence>
<dbReference type="PRINTS" id="PR00038">
    <property type="entry name" value="HTHLUXR"/>
</dbReference>
<feature type="region of interest" description="Disordered" evidence="4">
    <location>
        <begin position="171"/>
        <end position="202"/>
    </location>
</feature>
<feature type="domain" description="HTH luxR-type" evidence="5">
    <location>
        <begin position="116"/>
        <end position="181"/>
    </location>
</feature>
<evidence type="ECO:0000313" key="6">
    <source>
        <dbReference type="EMBL" id="RCG15963.1"/>
    </source>
</evidence>
<organism evidence="6 7">
    <name type="scientific">Streptomyces reniochalinae</name>
    <dbReference type="NCBI Taxonomy" id="2250578"/>
    <lineage>
        <taxon>Bacteria</taxon>
        <taxon>Bacillati</taxon>
        <taxon>Actinomycetota</taxon>
        <taxon>Actinomycetes</taxon>
        <taxon>Kitasatosporales</taxon>
        <taxon>Streptomycetaceae</taxon>
        <taxon>Streptomyces</taxon>
    </lineage>
</organism>
<dbReference type="AlphaFoldDB" id="A0A367EDD1"/>
<evidence type="ECO:0000259" key="5">
    <source>
        <dbReference type="PROSITE" id="PS50043"/>
    </source>
</evidence>
<dbReference type="RefSeq" id="WP_114017629.1">
    <property type="nucleotide sequence ID" value="NZ_QOIM01000040.1"/>
</dbReference>
<dbReference type="SMART" id="SM00421">
    <property type="entry name" value="HTH_LUXR"/>
    <property type="match status" value="1"/>
</dbReference>
<dbReference type="InterPro" id="IPR016032">
    <property type="entry name" value="Sig_transdc_resp-reg_C-effctor"/>
</dbReference>
<sequence>MTDSAAPHPAQASGTGRIVLPIHARGRSRARQTAAGALRALARTASPGQAAGAERSPLAEALRGLGALPPAAAPARPASRAGASAPSGAPARPGTGAAGQARRAAAAPRHRPSRTAPPRPAGLSPAESRVAALAAAGYCNREIARRLFITVSTVEQHLTKAYRKLGVASRADLPAPAWRGEEPGGPASYGRGRVARGNGELS</sequence>
<dbReference type="PANTHER" id="PTHR44688:SF16">
    <property type="entry name" value="DNA-BINDING TRANSCRIPTIONAL ACTIVATOR DEVR_DOSR"/>
    <property type="match status" value="1"/>
</dbReference>
<dbReference type="PROSITE" id="PS50043">
    <property type="entry name" value="HTH_LUXR_2"/>
    <property type="match status" value="1"/>
</dbReference>
<dbReference type="InterPro" id="IPR036388">
    <property type="entry name" value="WH-like_DNA-bd_sf"/>
</dbReference>
<gene>
    <name evidence="6" type="ORF">DQ392_23215</name>
</gene>
<dbReference type="PANTHER" id="PTHR44688">
    <property type="entry name" value="DNA-BINDING TRANSCRIPTIONAL ACTIVATOR DEVR_DOSR"/>
    <property type="match status" value="1"/>
</dbReference>
<evidence type="ECO:0000256" key="4">
    <source>
        <dbReference type="SAM" id="MobiDB-lite"/>
    </source>
</evidence>
<feature type="region of interest" description="Disordered" evidence="4">
    <location>
        <begin position="1"/>
        <end position="57"/>
    </location>
</feature>
<keyword evidence="3" id="KW-0804">Transcription</keyword>
<reference evidence="6 7" key="1">
    <citation type="submission" date="2018-06" db="EMBL/GenBank/DDBJ databases">
        <title>Streptomyces reniochalinae sp. nov. and Streptomyces diacarnus sp. nov. from marine sponges.</title>
        <authorList>
            <person name="Li L."/>
        </authorList>
    </citation>
    <scope>NUCLEOTIDE SEQUENCE [LARGE SCALE GENOMIC DNA]</scope>
    <source>
        <strain evidence="6 7">LHW50302</strain>
    </source>
</reference>
<dbReference type="InterPro" id="IPR000792">
    <property type="entry name" value="Tscrpt_reg_LuxR_C"/>
</dbReference>
<comment type="caution">
    <text evidence="6">The sequence shown here is derived from an EMBL/GenBank/DDBJ whole genome shotgun (WGS) entry which is preliminary data.</text>
</comment>
<evidence type="ECO:0000313" key="7">
    <source>
        <dbReference type="Proteomes" id="UP000253507"/>
    </source>
</evidence>
<feature type="compositionally biased region" description="Low complexity" evidence="4">
    <location>
        <begin position="31"/>
        <end position="45"/>
    </location>
</feature>
<keyword evidence="1" id="KW-0805">Transcription regulation</keyword>
<dbReference type="OrthoDB" id="3178131at2"/>
<dbReference type="Gene3D" id="1.10.10.10">
    <property type="entry name" value="Winged helix-like DNA-binding domain superfamily/Winged helix DNA-binding domain"/>
    <property type="match status" value="1"/>
</dbReference>
<protein>
    <submittedName>
        <fullName evidence="6">LuxR family transcriptional regulator</fullName>
    </submittedName>
</protein>
<keyword evidence="7" id="KW-1185">Reference proteome</keyword>
<accession>A0A367EDD1</accession>
<feature type="region of interest" description="Disordered" evidence="4">
    <location>
        <begin position="69"/>
        <end position="125"/>
    </location>
</feature>
<evidence type="ECO:0000256" key="2">
    <source>
        <dbReference type="ARBA" id="ARBA00023125"/>
    </source>
</evidence>
<dbReference type="SUPFAM" id="SSF46894">
    <property type="entry name" value="C-terminal effector domain of the bipartite response regulators"/>
    <property type="match status" value="1"/>
</dbReference>
<dbReference type="CDD" id="cd06170">
    <property type="entry name" value="LuxR_C_like"/>
    <property type="match status" value="1"/>
</dbReference>
<dbReference type="Proteomes" id="UP000253507">
    <property type="component" value="Unassembled WGS sequence"/>
</dbReference>
<dbReference type="EMBL" id="QOIM01000040">
    <property type="protein sequence ID" value="RCG15963.1"/>
    <property type="molecule type" value="Genomic_DNA"/>
</dbReference>
<dbReference type="Pfam" id="PF00196">
    <property type="entry name" value="GerE"/>
    <property type="match status" value="1"/>
</dbReference>
<evidence type="ECO:0000256" key="1">
    <source>
        <dbReference type="ARBA" id="ARBA00023015"/>
    </source>
</evidence>
<proteinExistence type="predicted"/>
<name>A0A367EDD1_9ACTN</name>
<keyword evidence="2" id="KW-0238">DNA-binding</keyword>